<evidence type="ECO:0000313" key="2">
    <source>
        <dbReference type="Proteomes" id="UP000317730"/>
    </source>
</evidence>
<gene>
    <name evidence="1" type="ORF">APE01nite_05500</name>
</gene>
<keyword evidence="2" id="KW-1185">Reference proteome</keyword>
<dbReference type="Proteomes" id="UP000317730">
    <property type="component" value="Unassembled WGS sequence"/>
</dbReference>
<reference evidence="1 2" key="1">
    <citation type="submission" date="2019-06" db="EMBL/GenBank/DDBJ databases">
        <title>Whole genome shotgun sequence of Acetobacter peroxydans NBRC 13755.</title>
        <authorList>
            <person name="Hosoyama A."/>
            <person name="Uohara A."/>
            <person name="Ohji S."/>
            <person name="Ichikawa N."/>
        </authorList>
    </citation>
    <scope>NUCLEOTIDE SEQUENCE [LARGE SCALE GENOMIC DNA]</scope>
    <source>
        <strain evidence="1 2">NBRC 13755</strain>
    </source>
</reference>
<comment type="caution">
    <text evidence="1">The sequence shown here is derived from an EMBL/GenBank/DDBJ whole genome shotgun (WGS) entry which is preliminary data.</text>
</comment>
<organism evidence="1 2">
    <name type="scientific">Acetobacter peroxydans</name>
    <dbReference type="NCBI Taxonomy" id="104098"/>
    <lineage>
        <taxon>Bacteria</taxon>
        <taxon>Pseudomonadati</taxon>
        <taxon>Pseudomonadota</taxon>
        <taxon>Alphaproteobacteria</taxon>
        <taxon>Acetobacterales</taxon>
        <taxon>Acetobacteraceae</taxon>
        <taxon>Acetobacter</taxon>
    </lineage>
</organism>
<proteinExistence type="predicted"/>
<sequence length="80" mass="9204">MLPRKQGKLPPHPNRQSKKAANAQLLAGFRNHCLRNYAMKIDIKARAVLLHVKRRQDSRGVKERISLRHQRVKPIGAYTA</sequence>
<protein>
    <submittedName>
        <fullName evidence="1">Uncharacterized protein</fullName>
    </submittedName>
</protein>
<evidence type="ECO:0000313" key="1">
    <source>
        <dbReference type="EMBL" id="GEB84753.1"/>
    </source>
</evidence>
<dbReference type="EMBL" id="BJMV01000002">
    <property type="protein sequence ID" value="GEB84753.1"/>
    <property type="molecule type" value="Genomic_DNA"/>
</dbReference>
<name>A0A4Y3TSQ0_9PROT</name>
<accession>A0A4Y3TSQ0</accession>
<dbReference type="AlphaFoldDB" id="A0A4Y3TSQ0"/>